<dbReference type="Pfam" id="PF00436">
    <property type="entry name" value="SSB"/>
    <property type="match status" value="1"/>
</dbReference>
<reference evidence="4 5" key="1">
    <citation type="submission" date="2019-03" db="EMBL/GenBank/DDBJ databases">
        <title>Dyadobacter AR-3-6 sp. nov., isolated from arctic soil.</title>
        <authorList>
            <person name="Chaudhary D.K."/>
        </authorList>
    </citation>
    <scope>NUCLEOTIDE SEQUENCE [LARGE SCALE GENOMIC DNA]</scope>
    <source>
        <strain evidence="4 5">AR-3-6</strain>
    </source>
</reference>
<dbReference type="GO" id="GO:0003697">
    <property type="term" value="F:single-stranded DNA binding"/>
    <property type="evidence" value="ECO:0007669"/>
    <property type="project" value="InterPro"/>
</dbReference>
<evidence type="ECO:0000313" key="4">
    <source>
        <dbReference type="EMBL" id="TDE09822.1"/>
    </source>
</evidence>
<sequence>MQNLTIIGNLGDDAKQVDLKDWKPFLAFSVACTRKNKAGESLTQWYNCRTSNLALLEHLTKGKKLHISGRPDFSTFTDKDGEAKVSVNISVDRIDLI</sequence>
<evidence type="ECO:0000256" key="3">
    <source>
        <dbReference type="PROSITE-ProRule" id="PRU00252"/>
    </source>
</evidence>
<dbReference type="Proteomes" id="UP000294850">
    <property type="component" value="Unassembled WGS sequence"/>
</dbReference>
<name>A0A4R5D8D6_9BACT</name>
<dbReference type="OrthoDB" id="957856at2"/>
<evidence type="ECO:0000256" key="2">
    <source>
        <dbReference type="ARBA" id="ARBA00029558"/>
    </source>
</evidence>
<dbReference type="AlphaFoldDB" id="A0A4R5D8D6"/>
<dbReference type="Gene3D" id="2.40.50.140">
    <property type="entry name" value="Nucleic acid-binding proteins"/>
    <property type="match status" value="1"/>
</dbReference>
<dbReference type="InterPro" id="IPR012340">
    <property type="entry name" value="NA-bd_OB-fold"/>
</dbReference>
<dbReference type="GO" id="GO:0006260">
    <property type="term" value="P:DNA replication"/>
    <property type="evidence" value="ECO:0007669"/>
    <property type="project" value="InterPro"/>
</dbReference>
<dbReference type="PIRSF" id="PIRSF002070">
    <property type="entry name" value="SSB"/>
    <property type="match status" value="1"/>
</dbReference>
<proteinExistence type="predicted"/>
<comment type="caution">
    <text evidence="4">The sequence shown here is derived from an EMBL/GenBank/DDBJ whole genome shotgun (WGS) entry which is preliminary data.</text>
</comment>
<dbReference type="CDD" id="cd04496">
    <property type="entry name" value="SSB_OBF"/>
    <property type="match status" value="1"/>
</dbReference>
<dbReference type="EMBL" id="SMFL01000018">
    <property type="protein sequence ID" value="TDE09822.1"/>
    <property type="molecule type" value="Genomic_DNA"/>
</dbReference>
<evidence type="ECO:0000256" key="1">
    <source>
        <dbReference type="ARBA" id="ARBA00023125"/>
    </source>
</evidence>
<evidence type="ECO:0000313" key="5">
    <source>
        <dbReference type="Proteomes" id="UP000294850"/>
    </source>
</evidence>
<dbReference type="InterPro" id="IPR000424">
    <property type="entry name" value="Primosome_PriB/ssb"/>
</dbReference>
<organism evidence="4 5">
    <name type="scientific">Dyadobacter psychrotolerans</name>
    <dbReference type="NCBI Taxonomy" id="2541721"/>
    <lineage>
        <taxon>Bacteria</taxon>
        <taxon>Pseudomonadati</taxon>
        <taxon>Bacteroidota</taxon>
        <taxon>Cytophagia</taxon>
        <taxon>Cytophagales</taxon>
        <taxon>Spirosomataceae</taxon>
        <taxon>Dyadobacter</taxon>
    </lineage>
</organism>
<dbReference type="InterPro" id="IPR011344">
    <property type="entry name" value="ssDNA-bd"/>
</dbReference>
<accession>A0A4R5D8D6</accession>
<keyword evidence="1 3" id="KW-0238">DNA-binding</keyword>
<dbReference type="RefSeq" id="WP_131962025.1">
    <property type="nucleotide sequence ID" value="NZ_SMFL01000018.1"/>
</dbReference>
<gene>
    <name evidence="4" type="ORF">E0F88_29980</name>
</gene>
<dbReference type="PROSITE" id="PS50935">
    <property type="entry name" value="SSB"/>
    <property type="match status" value="1"/>
</dbReference>
<dbReference type="SUPFAM" id="SSF50249">
    <property type="entry name" value="Nucleic acid-binding proteins"/>
    <property type="match status" value="1"/>
</dbReference>
<protein>
    <recommendedName>
        <fullName evidence="2">Plasmid-derived single-stranded DNA-binding protein</fullName>
    </recommendedName>
</protein>
<keyword evidence="5" id="KW-1185">Reference proteome</keyword>